<accession>A0A0L6VR58</accession>
<dbReference type="VEuPathDB" id="FungiDB:VP01_1237g2"/>
<keyword evidence="4" id="KW-1185">Reference proteome</keyword>
<evidence type="ECO:0000313" key="4">
    <source>
        <dbReference type="Proteomes" id="UP000037035"/>
    </source>
</evidence>
<dbReference type="EMBL" id="LAVV01002643">
    <property type="protein sequence ID" value="KNZ62675.1"/>
    <property type="molecule type" value="Genomic_DNA"/>
</dbReference>
<keyword evidence="2" id="KW-0472">Membrane</keyword>
<name>A0A0L6VR58_9BASI</name>
<feature type="transmembrane region" description="Helical" evidence="2">
    <location>
        <begin position="43"/>
        <end position="63"/>
    </location>
</feature>
<proteinExistence type="predicted"/>
<evidence type="ECO:0000256" key="2">
    <source>
        <dbReference type="SAM" id="Phobius"/>
    </source>
</evidence>
<reference evidence="3 4" key="1">
    <citation type="submission" date="2015-08" db="EMBL/GenBank/DDBJ databases">
        <title>Next Generation Sequencing and Analysis of the Genome of Puccinia sorghi L Schw, the Causal Agent of Maize Common Rust.</title>
        <authorList>
            <person name="Rochi L."/>
            <person name="Burguener G."/>
            <person name="Darino M."/>
            <person name="Turjanski A."/>
            <person name="Kreff E."/>
            <person name="Dieguez M.J."/>
            <person name="Sacco F."/>
        </authorList>
    </citation>
    <scope>NUCLEOTIDE SEQUENCE [LARGE SCALE GENOMIC DNA]</scope>
    <source>
        <strain evidence="3 4">RO10H11247</strain>
    </source>
</reference>
<feature type="region of interest" description="Disordered" evidence="1">
    <location>
        <begin position="284"/>
        <end position="311"/>
    </location>
</feature>
<feature type="region of interest" description="Disordered" evidence="1">
    <location>
        <begin position="141"/>
        <end position="189"/>
    </location>
</feature>
<dbReference type="Proteomes" id="UP000037035">
    <property type="component" value="Unassembled WGS sequence"/>
</dbReference>
<comment type="caution">
    <text evidence="3">The sequence shown here is derived from an EMBL/GenBank/DDBJ whole genome shotgun (WGS) entry which is preliminary data.</text>
</comment>
<gene>
    <name evidence="3" type="ORF">VP01_1237g2</name>
</gene>
<feature type="compositionally biased region" description="Basic and acidic residues" evidence="1">
    <location>
        <begin position="150"/>
        <end position="189"/>
    </location>
</feature>
<organism evidence="3 4">
    <name type="scientific">Puccinia sorghi</name>
    <dbReference type="NCBI Taxonomy" id="27349"/>
    <lineage>
        <taxon>Eukaryota</taxon>
        <taxon>Fungi</taxon>
        <taxon>Dikarya</taxon>
        <taxon>Basidiomycota</taxon>
        <taxon>Pucciniomycotina</taxon>
        <taxon>Pucciniomycetes</taxon>
        <taxon>Pucciniales</taxon>
        <taxon>Pucciniaceae</taxon>
        <taxon>Puccinia</taxon>
    </lineage>
</organism>
<evidence type="ECO:0000313" key="3">
    <source>
        <dbReference type="EMBL" id="KNZ62675.1"/>
    </source>
</evidence>
<keyword evidence="2" id="KW-0812">Transmembrane</keyword>
<dbReference type="AlphaFoldDB" id="A0A0L6VR58"/>
<evidence type="ECO:0000256" key="1">
    <source>
        <dbReference type="SAM" id="MobiDB-lite"/>
    </source>
</evidence>
<keyword evidence="2" id="KW-1133">Transmembrane helix</keyword>
<protein>
    <submittedName>
        <fullName evidence="3">Uncharacterized protein</fullName>
    </submittedName>
</protein>
<sequence length="337" mass="39422">MKNWFFVKFDFFFFFFYANNQRNLPLVTLNVSVTDINSYANCFWVALVFFLAGELTLLNFFMLKMNIFECLMLEMDQFNCFMLKRNLTPDPTDSLRRLTHKSQRKTGQVLRDCLNHGPVNIFVHVQFSQLLLSPSQKSTKMNCKQLKTRLKQDKKIRSMRSREKKQENKKRNQPRGEWRKGRKEKEKMKTISFLANKQQEKKENKQRAMRRGKHNLSWAARSFDEGIGEGYDNFLRLNPNEISQESGEQRIQKYIMCGGLVISTDGGQRGCVTSDPRGLRGCCPSMRNREKDRKKKKNKRIKEDWGDKGYFGGCCRGKLGQLNSQGVRSLRSGGPEE</sequence>